<evidence type="ECO:0000313" key="12">
    <source>
        <dbReference type="EMBL" id="AEB99706.1"/>
    </source>
</evidence>
<feature type="domain" description="Cytidyltransferase-like" evidence="11">
    <location>
        <begin position="19"/>
        <end position="187"/>
    </location>
</feature>
<dbReference type="EMBL" id="CP002637">
    <property type="protein sequence ID" value="AEB99706.1"/>
    <property type="molecule type" value="Genomic_DNA"/>
</dbReference>
<dbReference type="GO" id="GO:0004515">
    <property type="term" value="F:nicotinate-nucleotide adenylyltransferase activity"/>
    <property type="evidence" value="ECO:0007669"/>
    <property type="project" value="UniProtKB-UniRule"/>
</dbReference>
<dbReference type="EMBL" id="ACKP02000042">
    <property type="protein sequence ID" value="EEX76824.1"/>
    <property type="molecule type" value="Genomic_DNA"/>
</dbReference>
<evidence type="ECO:0000259" key="11">
    <source>
        <dbReference type="Pfam" id="PF01467"/>
    </source>
</evidence>
<dbReference type="OrthoDB" id="5295945at2"/>
<reference evidence="13 14" key="1">
    <citation type="submission" date="2009-09" db="EMBL/GenBank/DDBJ databases">
        <authorList>
            <person name="Weinstock G."/>
            <person name="Sodergren E."/>
            <person name="Clifton S."/>
            <person name="Fulton L."/>
            <person name="Fulton B."/>
            <person name="Courtney L."/>
            <person name="Fronick C."/>
            <person name="Harrison M."/>
            <person name="Strong C."/>
            <person name="Farmer C."/>
            <person name="Delahaunty K."/>
            <person name="Markovic C."/>
            <person name="Hall O."/>
            <person name="Minx P."/>
            <person name="Tomlinson C."/>
            <person name="Mitreva M."/>
            <person name="Nelson J."/>
            <person name="Hou S."/>
            <person name="Wollam A."/>
            <person name="Pepin K.H."/>
            <person name="Johnson M."/>
            <person name="Bhonagiri V."/>
            <person name="Nash W.E."/>
            <person name="Warren W."/>
            <person name="Chinwalla A."/>
            <person name="Mardis E.R."/>
            <person name="Wilson R.K."/>
        </authorList>
    </citation>
    <scope>NUCLEOTIDE SEQUENCE [LARGE SCALE GENOMIC DNA]</scope>
    <source>
        <strain evidence="13">ATCC 35185</strain>
        <strain evidence="14">ATCC 35185 / DSM 20758 / VPI D19B-28</strain>
    </source>
</reference>
<dbReference type="AlphaFoldDB" id="C9LWC7"/>
<keyword evidence="8 10" id="KW-0520">NAD</keyword>
<reference evidence="12 15" key="2">
    <citation type="submission" date="2011-04" db="EMBL/GenBank/DDBJ databases">
        <title>The complete genome of Selenomonas sputigena DSM 20758.</title>
        <authorList>
            <consortium name="US DOE Joint Genome Institute (JGI-PGF)"/>
            <person name="Lucas S."/>
            <person name="Copeland A."/>
            <person name="Lapidus A."/>
            <person name="Bruce D."/>
            <person name="Goodwin L."/>
            <person name="Pitluck S."/>
            <person name="Peters L."/>
            <person name="Kyrpides N."/>
            <person name="Mavromatis K."/>
            <person name="Ivanova N."/>
            <person name="Ovchinnikova G."/>
            <person name="Teshima H."/>
            <person name="Detter J.C."/>
            <person name="Tapia R."/>
            <person name="Han C."/>
            <person name="Land M."/>
            <person name="Hauser L."/>
            <person name="Markowitz V."/>
            <person name="Cheng J.-F."/>
            <person name="Hugenholtz P."/>
            <person name="Woyke T."/>
            <person name="Wu D."/>
            <person name="Gronow S."/>
            <person name="Wellnitz S."/>
            <person name="Schneider S."/>
            <person name="Klenk H.-P."/>
            <person name="Eisen J.A."/>
        </authorList>
    </citation>
    <scope>NUCLEOTIDE SEQUENCE [LARGE SCALE GENOMIC DNA]</scope>
    <source>
        <strain evidence="12">ATCC 35185</strain>
        <strain evidence="15">ATCC 35185 / DSM 20758 / VPI D19B-28</strain>
    </source>
</reference>
<comment type="function">
    <text evidence="1 10">Catalyzes the reversible adenylation of nicotinate mononucleotide (NaMN) to nicotinic acid adenine dinucleotide (NaAD).</text>
</comment>
<comment type="pathway">
    <text evidence="2 10">Cofactor biosynthesis; NAD(+) biosynthesis; deamido-NAD(+) from nicotinate D-ribonucleotide: step 1/1.</text>
</comment>
<keyword evidence="4 10" id="KW-0808">Transferase</keyword>
<evidence type="ECO:0000256" key="3">
    <source>
        <dbReference type="ARBA" id="ARBA00022642"/>
    </source>
</evidence>
<proteinExistence type="inferred from homology"/>
<dbReference type="HOGENOM" id="CLU_069765_3_1_9"/>
<dbReference type="Gene3D" id="3.40.50.620">
    <property type="entry name" value="HUPs"/>
    <property type="match status" value="1"/>
</dbReference>
<evidence type="ECO:0000256" key="8">
    <source>
        <dbReference type="ARBA" id="ARBA00023027"/>
    </source>
</evidence>
<dbReference type="Proteomes" id="UP000011124">
    <property type="component" value="Chromosome"/>
</dbReference>
<sequence length="213" mass="23903">MSHGKRGEVVAQEKKRVGIMGGTFDPIHLGHLVIAEAAREELALSEVIFIPAAQPPHKPGRKVAAAAHRLRLVQLAVEGNPFFRALDVEMRREGPSYSYDTLRDLVETHGESVDFYFIVGGDEISAILTWHRVAELFSLCRFVAARRKGASLSLDEVRTHLGEEALSRIRLVQTPELEISSTDIRRRLQGGRSIRYLVPEKVEAYIYKEGLYS</sequence>
<dbReference type="EC" id="2.7.7.18" evidence="10"/>
<dbReference type="GO" id="GO:0009435">
    <property type="term" value="P:NAD+ biosynthetic process"/>
    <property type="evidence" value="ECO:0007669"/>
    <property type="project" value="UniProtKB-UniRule"/>
</dbReference>
<dbReference type="Pfam" id="PF01467">
    <property type="entry name" value="CTP_transf_like"/>
    <property type="match status" value="1"/>
</dbReference>
<evidence type="ECO:0000313" key="13">
    <source>
        <dbReference type="EMBL" id="EEX76824.1"/>
    </source>
</evidence>
<comment type="similarity">
    <text evidence="10">Belongs to the NadD family.</text>
</comment>
<dbReference type="eggNOG" id="COG1057">
    <property type="taxonomic scope" value="Bacteria"/>
</dbReference>
<dbReference type="Proteomes" id="UP000003505">
    <property type="component" value="Unassembled WGS sequence"/>
</dbReference>
<comment type="catalytic activity">
    <reaction evidence="9 10">
        <text>nicotinate beta-D-ribonucleotide + ATP + H(+) = deamido-NAD(+) + diphosphate</text>
        <dbReference type="Rhea" id="RHEA:22860"/>
        <dbReference type="ChEBI" id="CHEBI:15378"/>
        <dbReference type="ChEBI" id="CHEBI:30616"/>
        <dbReference type="ChEBI" id="CHEBI:33019"/>
        <dbReference type="ChEBI" id="CHEBI:57502"/>
        <dbReference type="ChEBI" id="CHEBI:58437"/>
        <dbReference type="EC" id="2.7.7.18"/>
    </reaction>
</comment>
<evidence type="ECO:0000256" key="4">
    <source>
        <dbReference type="ARBA" id="ARBA00022679"/>
    </source>
</evidence>
<dbReference type="InterPro" id="IPR005248">
    <property type="entry name" value="NadD/NMNAT"/>
</dbReference>
<gene>
    <name evidence="10 13" type="primary">nadD</name>
    <name evidence="12" type="ordered locus">Selsp_0740</name>
    <name evidence="13" type="ORF">SELSPUOL_01781</name>
</gene>
<keyword evidence="15" id="KW-1185">Reference proteome</keyword>
<dbReference type="NCBIfam" id="TIGR00482">
    <property type="entry name" value="nicotinate (nicotinamide) nucleotide adenylyltransferase"/>
    <property type="match status" value="1"/>
</dbReference>
<evidence type="ECO:0000256" key="6">
    <source>
        <dbReference type="ARBA" id="ARBA00022741"/>
    </source>
</evidence>
<dbReference type="InterPro" id="IPR004821">
    <property type="entry name" value="Cyt_trans-like"/>
</dbReference>
<evidence type="ECO:0000256" key="1">
    <source>
        <dbReference type="ARBA" id="ARBA00002324"/>
    </source>
</evidence>
<keyword evidence="6 10" id="KW-0547">Nucleotide-binding</keyword>
<keyword evidence="5 10" id="KW-0548">Nucleotidyltransferase</keyword>
<dbReference type="STRING" id="546271.Selsp_0740"/>
<dbReference type="PANTHER" id="PTHR39321">
    <property type="entry name" value="NICOTINATE-NUCLEOTIDE ADENYLYLTRANSFERASE-RELATED"/>
    <property type="match status" value="1"/>
</dbReference>
<dbReference type="InterPro" id="IPR014729">
    <property type="entry name" value="Rossmann-like_a/b/a_fold"/>
</dbReference>
<evidence type="ECO:0000313" key="14">
    <source>
        <dbReference type="Proteomes" id="UP000003505"/>
    </source>
</evidence>
<evidence type="ECO:0000256" key="9">
    <source>
        <dbReference type="ARBA" id="ARBA00048721"/>
    </source>
</evidence>
<dbReference type="NCBIfam" id="TIGR00125">
    <property type="entry name" value="cyt_tran_rel"/>
    <property type="match status" value="1"/>
</dbReference>
<name>C9LWC7_SELS3</name>
<dbReference type="HAMAP" id="MF_00244">
    <property type="entry name" value="NaMN_adenylyltr"/>
    <property type="match status" value="1"/>
</dbReference>
<organism evidence="13 14">
    <name type="scientific">Selenomonas sputigena (strain ATCC 35185 / DSM 20758 / CCUG 44933 / VPI D19B-28)</name>
    <dbReference type="NCBI Taxonomy" id="546271"/>
    <lineage>
        <taxon>Bacteria</taxon>
        <taxon>Bacillati</taxon>
        <taxon>Bacillota</taxon>
        <taxon>Negativicutes</taxon>
        <taxon>Selenomonadales</taxon>
        <taxon>Selenomonadaceae</taxon>
        <taxon>Selenomonas</taxon>
    </lineage>
</organism>
<evidence type="ECO:0000256" key="5">
    <source>
        <dbReference type="ARBA" id="ARBA00022695"/>
    </source>
</evidence>
<dbReference type="PANTHER" id="PTHR39321:SF3">
    <property type="entry name" value="PHOSPHOPANTETHEINE ADENYLYLTRANSFERASE"/>
    <property type="match status" value="1"/>
</dbReference>
<keyword evidence="7 10" id="KW-0067">ATP-binding</keyword>
<evidence type="ECO:0000313" key="15">
    <source>
        <dbReference type="Proteomes" id="UP000011124"/>
    </source>
</evidence>
<dbReference type="KEGG" id="ssg:Selsp_0740"/>
<evidence type="ECO:0000256" key="2">
    <source>
        <dbReference type="ARBA" id="ARBA00005019"/>
    </source>
</evidence>
<accession>C9LWC7</accession>
<keyword evidence="3 10" id="KW-0662">Pyridine nucleotide biosynthesis</keyword>
<evidence type="ECO:0000256" key="7">
    <source>
        <dbReference type="ARBA" id="ARBA00022840"/>
    </source>
</evidence>
<dbReference type="SUPFAM" id="SSF52374">
    <property type="entry name" value="Nucleotidylyl transferase"/>
    <property type="match status" value="1"/>
</dbReference>
<dbReference type="GO" id="GO:0005524">
    <property type="term" value="F:ATP binding"/>
    <property type="evidence" value="ECO:0007669"/>
    <property type="project" value="UniProtKB-KW"/>
</dbReference>
<protein>
    <recommendedName>
        <fullName evidence="10">Probable nicotinate-nucleotide adenylyltransferase</fullName>
        <ecNumber evidence="10">2.7.7.18</ecNumber>
    </recommendedName>
    <alternativeName>
        <fullName evidence="10">Deamido-NAD(+) diphosphorylase</fullName>
    </alternativeName>
    <alternativeName>
        <fullName evidence="10">Deamido-NAD(+) pyrophosphorylase</fullName>
    </alternativeName>
    <alternativeName>
        <fullName evidence="10">Nicotinate mononucleotide adenylyltransferase</fullName>
        <shortName evidence="10">NaMN adenylyltransferase</shortName>
    </alternativeName>
</protein>
<dbReference type="UniPathway" id="UPA00253">
    <property type="reaction ID" value="UER00332"/>
</dbReference>
<evidence type="ECO:0000256" key="10">
    <source>
        <dbReference type="HAMAP-Rule" id="MF_00244"/>
    </source>
</evidence>
<dbReference type="NCBIfam" id="NF000840">
    <property type="entry name" value="PRK00071.1-3"/>
    <property type="match status" value="1"/>
</dbReference>
<dbReference type="CDD" id="cd02165">
    <property type="entry name" value="NMNAT"/>
    <property type="match status" value="1"/>
</dbReference>